<proteinExistence type="predicted"/>
<dbReference type="GO" id="GO:0004484">
    <property type="term" value="F:mRNA guanylyltransferase activity"/>
    <property type="evidence" value="ECO:0007669"/>
    <property type="project" value="TreeGrafter"/>
</dbReference>
<dbReference type="GO" id="GO:0006370">
    <property type="term" value="P:7-methylguanosine mRNA capping"/>
    <property type="evidence" value="ECO:0007669"/>
    <property type="project" value="TreeGrafter"/>
</dbReference>
<dbReference type="PANTHER" id="PTHR10367">
    <property type="entry name" value="MRNA-CAPPING ENZYME"/>
    <property type="match status" value="1"/>
</dbReference>
<dbReference type="PANTHER" id="PTHR10367:SF25">
    <property type="entry name" value="DUAL SPECIFICITY PHOSPHATASE CATALYTIC DOMAIN PROTEIN (AFU_ORTHOLOGUE AFUA_1G03540)"/>
    <property type="match status" value="1"/>
</dbReference>
<accession>A0A6C0CFN3</accession>
<dbReference type="GO" id="GO:0004651">
    <property type="term" value="F:polynucleotide 5'-phosphatase activity"/>
    <property type="evidence" value="ECO:0007669"/>
    <property type="project" value="InterPro"/>
</dbReference>
<dbReference type="InterPro" id="IPR051029">
    <property type="entry name" value="mRNA_Capping_Enz/RNA_Phosphat"/>
</dbReference>
<dbReference type="GO" id="GO:0140818">
    <property type="term" value="F:mRNA 5'-triphosphate monophosphatase activity"/>
    <property type="evidence" value="ECO:0007669"/>
    <property type="project" value="UniProtKB-EC"/>
</dbReference>
<dbReference type="Gene3D" id="3.30.470.30">
    <property type="entry name" value="DNA ligase/mRNA capping enzyme"/>
    <property type="match status" value="1"/>
</dbReference>
<dbReference type="AlphaFoldDB" id="A0A6C0CFN3"/>
<sequence>MSENPDFINSFVDSIRKNGELEEYLKYAVKEEYVEFEMIFGSLKDKSKMLNKDQFIRLRDTLSSSTNYISLGNKESLDIRTEVKRQSNSFPSSHRLTIEGLDDIKNYCRNDMLEPLRFPIINKRKYKDPKNPSKKFESIHSSDYPIRVNLKEELPANNTKDGNMFTGDWQKKNKSFRFKKRYSYLTLNKVWRIDLTAIKQTKQKEYFKTFKESGLLREKEIYELEIEYVGNEDNINPFLVAPIIEFAKYANENAFGNPFARTPFSPGIQDMGNFEGVDVDLDTTELYLSDPSPRYGYEFDEEILPFDSPELLPDFITLKEEYWQETKQAEIWQHIKDGFETDGWNDEKYKLIPRRREYDDGGEVIIAEISPNINFTDKDGSDIDVKEITIPIQYIIEDLYAPKVSQDDIWGSGDDMPDPGSWASDGKSGGAKGPTKKGKPKGKYKGKPKAKPFQRQINYKPGKKPQVMIDSSVYNKAVIDDLIINLGTVMVECFKIIYECSYFIPKNVENDIIKAYCKITGQVYKDYWNFIGPQPVSMGIEHLNPYNPHSIVSGYAVTEKADGIRAELFIKDGSGYLLTPKKQLIDTGVKFDTTDNWVFDGEYITKNKKDENISLFMIFDIYYCGTGKQPYELPWYSKKGESRSDIIREFRDTVHFTEWEDTMRIGFKQYFEGPDKLIEKNGSFKNLSSIFKLAKKIVDKEELEGGYEYYTDGLIFLPMFLPVKGTTVDDKVKSIKGTWYQNYKWKPPEENTIDFKVIFYKGNETHSYNYETEDGRKELRKYQRCN</sequence>
<dbReference type="SUPFAM" id="SSF56091">
    <property type="entry name" value="DNA ligase/mRNA capping enzyme, catalytic domain"/>
    <property type="match status" value="1"/>
</dbReference>
<evidence type="ECO:0000256" key="3">
    <source>
        <dbReference type="ARBA" id="ARBA00035028"/>
    </source>
</evidence>
<dbReference type="SUPFAM" id="SSF55154">
    <property type="entry name" value="CYTH-like phosphatases"/>
    <property type="match status" value="1"/>
</dbReference>
<comment type="catalytic activity">
    <reaction evidence="4">
        <text>a 5'-end triphospho-ribonucleoside in mRNA + H2O = a 5'-end diphospho-ribonucleoside in mRNA + phosphate + H(+)</text>
        <dbReference type="Rhea" id="RHEA:67004"/>
        <dbReference type="Rhea" id="RHEA-COMP:17164"/>
        <dbReference type="Rhea" id="RHEA-COMP:17165"/>
        <dbReference type="ChEBI" id="CHEBI:15377"/>
        <dbReference type="ChEBI" id="CHEBI:15378"/>
        <dbReference type="ChEBI" id="CHEBI:43474"/>
        <dbReference type="ChEBI" id="CHEBI:167616"/>
        <dbReference type="ChEBI" id="CHEBI:167618"/>
        <dbReference type="EC" id="3.6.1.74"/>
    </reaction>
    <physiologicalReaction direction="left-to-right" evidence="4">
        <dbReference type="Rhea" id="RHEA:67005"/>
    </physiologicalReaction>
</comment>
<dbReference type="Gene3D" id="3.20.100.10">
    <property type="entry name" value="mRNA triphosphatase Cet1-like"/>
    <property type="match status" value="1"/>
</dbReference>
<name>A0A6C0CFN3_9ZZZZ</name>
<organism evidence="6">
    <name type="scientific">viral metagenome</name>
    <dbReference type="NCBI Taxonomy" id="1070528"/>
    <lineage>
        <taxon>unclassified sequences</taxon>
        <taxon>metagenomes</taxon>
        <taxon>organismal metagenomes</taxon>
    </lineage>
</organism>
<keyword evidence="1" id="KW-0507">mRNA processing</keyword>
<keyword evidence="2" id="KW-0378">Hydrolase</keyword>
<feature type="region of interest" description="Disordered" evidence="5">
    <location>
        <begin position="410"/>
        <end position="452"/>
    </location>
</feature>
<evidence type="ECO:0000313" key="6">
    <source>
        <dbReference type="EMBL" id="QHT02650.1"/>
    </source>
</evidence>
<dbReference type="InterPro" id="IPR033469">
    <property type="entry name" value="CYTH-like_dom_sf"/>
</dbReference>
<evidence type="ECO:0000256" key="2">
    <source>
        <dbReference type="ARBA" id="ARBA00022801"/>
    </source>
</evidence>
<protein>
    <recommendedName>
        <fullName evidence="3">mRNA 5'-phosphatase</fullName>
        <ecNumber evidence="3">3.6.1.74</ecNumber>
    </recommendedName>
</protein>
<dbReference type="EC" id="3.6.1.74" evidence="3"/>
<feature type="compositionally biased region" description="Basic residues" evidence="5">
    <location>
        <begin position="434"/>
        <end position="452"/>
    </location>
</feature>
<evidence type="ECO:0000256" key="5">
    <source>
        <dbReference type="SAM" id="MobiDB-lite"/>
    </source>
</evidence>
<dbReference type="InterPro" id="IPR037009">
    <property type="entry name" value="mRNA_triPase_Cet1_sf"/>
</dbReference>
<dbReference type="EMBL" id="MN739396">
    <property type="protein sequence ID" value="QHT02650.1"/>
    <property type="molecule type" value="Genomic_DNA"/>
</dbReference>
<reference evidence="6" key="1">
    <citation type="journal article" date="2020" name="Nature">
        <title>Giant virus diversity and host interactions through global metagenomics.</title>
        <authorList>
            <person name="Schulz F."/>
            <person name="Roux S."/>
            <person name="Paez-Espino D."/>
            <person name="Jungbluth S."/>
            <person name="Walsh D.A."/>
            <person name="Denef V.J."/>
            <person name="McMahon K.D."/>
            <person name="Konstantinidis K.T."/>
            <person name="Eloe-Fadrosh E.A."/>
            <person name="Kyrpides N.C."/>
            <person name="Woyke T."/>
        </authorList>
    </citation>
    <scope>NUCLEOTIDE SEQUENCE</scope>
    <source>
        <strain evidence="6">GVMAG-M-3300020595-32</strain>
    </source>
</reference>
<evidence type="ECO:0000256" key="4">
    <source>
        <dbReference type="ARBA" id="ARBA00047740"/>
    </source>
</evidence>
<evidence type="ECO:0000256" key="1">
    <source>
        <dbReference type="ARBA" id="ARBA00022664"/>
    </source>
</evidence>